<feature type="region of interest" description="Disordered" evidence="1">
    <location>
        <begin position="1"/>
        <end position="39"/>
    </location>
</feature>
<sequence>MLRRVLEDEDLLRGQGRWSKPTSSPESTEKPESNEGQLTEEDLYRAFAHSQFEKAERSISEFFKTFSEEEWEEAKQASEWEKLSGRKTIFLPPPEEGYTETVTKNEYVDAEGNIHVKTEVLRKSAQGFEIMRRVNHSIQSPPHQNDNAEERVVEVPQQTPKREAKTKDEQGVKESSGWFWK</sequence>
<feature type="compositionally biased region" description="Basic and acidic residues" evidence="1">
    <location>
        <begin position="160"/>
        <end position="172"/>
    </location>
</feature>
<dbReference type="Proteomes" id="UP001172102">
    <property type="component" value="Unassembled WGS sequence"/>
</dbReference>
<evidence type="ECO:0000313" key="3">
    <source>
        <dbReference type="Proteomes" id="UP001172102"/>
    </source>
</evidence>
<feature type="compositionally biased region" description="Polar residues" evidence="1">
    <location>
        <begin position="136"/>
        <end position="145"/>
    </location>
</feature>
<proteinExistence type="predicted"/>
<evidence type="ECO:0000313" key="2">
    <source>
        <dbReference type="EMBL" id="KAK0711615.1"/>
    </source>
</evidence>
<reference evidence="2" key="1">
    <citation type="submission" date="2023-06" db="EMBL/GenBank/DDBJ databases">
        <title>Genome-scale phylogeny and comparative genomics of the fungal order Sordariales.</title>
        <authorList>
            <consortium name="Lawrence Berkeley National Laboratory"/>
            <person name="Hensen N."/>
            <person name="Bonometti L."/>
            <person name="Westerberg I."/>
            <person name="Brannstrom I.O."/>
            <person name="Guillou S."/>
            <person name="Cros-Aarteil S."/>
            <person name="Calhoun S."/>
            <person name="Haridas S."/>
            <person name="Kuo A."/>
            <person name="Mondo S."/>
            <person name="Pangilinan J."/>
            <person name="Riley R."/>
            <person name="Labutti K."/>
            <person name="Andreopoulos B."/>
            <person name="Lipzen A."/>
            <person name="Chen C."/>
            <person name="Yanf M."/>
            <person name="Daum C."/>
            <person name="Ng V."/>
            <person name="Clum A."/>
            <person name="Steindorff A."/>
            <person name="Ohm R."/>
            <person name="Martin F."/>
            <person name="Silar P."/>
            <person name="Natvig D."/>
            <person name="Lalanne C."/>
            <person name="Gautier V."/>
            <person name="Ament-Velasquez S.L."/>
            <person name="Kruys A."/>
            <person name="Hutchinson M.I."/>
            <person name="Powell A.J."/>
            <person name="Barry K."/>
            <person name="Miller A.N."/>
            <person name="Grigoriev I.V."/>
            <person name="Debuchy R."/>
            <person name="Gladieux P."/>
            <person name="Thoren M.H."/>
            <person name="Johannesson H."/>
        </authorList>
    </citation>
    <scope>NUCLEOTIDE SEQUENCE</scope>
    <source>
        <strain evidence="2">SMH4607-1</strain>
    </source>
</reference>
<protein>
    <submittedName>
        <fullName evidence="2">Uncharacterized protein</fullName>
    </submittedName>
</protein>
<dbReference type="EMBL" id="JAUKUA010000005">
    <property type="protein sequence ID" value="KAK0711615.1"/>
    <property type="molecule type" value="Genomic_DNA"/>
</dbReference>
<feature type="region of interest" description="Disordered" evidence="1">
    <location>
        <begin position="135"/>
        <end position="181"/>
    </location>
</feature>
<dbReference type="AlphaFoldDB" id="A0AA40A960"/>
<accession>A0AA40A960</accession>
<comment type="caution">
    <text evidence="2">The sequence shown here is derived from an EMBL/GenBank/DDBJ whole genome shotgun (WGS) entry which is preliminary data.</text>
</comment>
<name>A0AA40A960_9PEZI</name>
<evidence type="ECO:0000256" key="1">
    <source>
        <dbReference type="SAM" id="MobiDB-lite"/>
    </source>
</evidence>
<keyword evidence="3" id="KW-1185">Reference proteome</keyword>
<organism evidence="2 3">
    <name type="scientific">Lasiosphaeris hirsuta</name>
    <dbReference type="NCBI Taxonomy" id="260670"/>
    <lineage>
        <taxon>Eukaryota</taxon>
        <taxon>Fungi</taxon>
        <taxon>Dikarya</taxon>
        <taxon>Ascomycota</taxon>
        <taxon>Pezizomycotina</taxon>
        <taxon>Sordariomycetes</taxon>
        <taxon>Sordariomycetidae</taxon>
        <taxon>Sordariales</taxon>
        <taxon>Lasiosphaeriaceae</taxon>
        <taxon>Lasiosphaeris</taxon>
    </lineage>
</organism>
<gene>
    <name evidence="2" type="ORF">B0H67DRAFT_585824</name>
</gene>